<keyword evidence="2" id="KW-0067">ATP-binding</keyword>
<dbReference type="InterPro" id="IPR058031">
    <property type="entry name" value="AAA_lid_NorR"/>
</dbReference>
<dbReference type="InterPro" id="IPR002197">
    <property type="entry name" value="HTH_Fis"/>
</dbReference>
<dbReference type="SMART" id="SM00382">
    <property type="entry name" value="AAA"/>
    <property type="match status" value="1"/>
</dbReference>
<evidence type="ECO:0000256" key="3">
    <source>
        <dbReference type="ARBA" id="ARBA00023015"/>
    </source>
</evidence>
<name>A0ABV7ER42_9GAMM</name>
<feature type="domain" description="Sigma-54 factor interaction" evidence="5">
    <location>
        <begin position="147"/>
        <end position="376"/>
    </location>
</feature>
<protein>
    <submittedName>
        <fullName evidence="6">Sigma 54-interacting transcriptional regulator</fullName>
    </submittedName>
</protein>
<reference evidence="7" key="1">
    <citation type="journal article" date="2019" name="Int. J. Syst. Evol. Microbiol.">
        <title>The Global Catalogue of Microorganisms (GCM) 10K type strain sequencing project: providing services to taxonomists for standard genome sequencing and annotation.</title>
        <authorList>
            <consortium name="The Broad Institute Genomics Platform"/>
            <consortium name="The Broad Institute Genome Sequencing Center for Infectious Disease"/>
            <person name="Wu L."/>
            <person name="Ma J."/>
        </authorList>
    </citation>
    <scope>NUCLEOTIDE SEQUENCE [LARGE SCALE GENOMIC DNA]</scope>
    <source>
        <strain evidence="7">KCTC 52640</strain>
    </source>
</reference>
<dbReference type="RefSeq" id="WP_380689522.1">
    <property type="nucleotide sequence ID" value="NZ_JBHRSS010000004.1"/>
</dbReference>
<keyword evidence="1" id="KW-0547">Nucleotide-binding</keyword>
<evidence type="ECO:0000256" key="2">
    <source>
        <dbReference type="ARBA" id="ARBA00022840"/>
    </source>
</evidence>
<dbReference type="InterPro" id="IPR003593">
    <property type="entry name" value="AAA+_ATPase"/>
</dbReference>
<dbReference type="SUPFAM" id="SSF52540">
    <property type="entry name" value="P-loop containing nucleoside triphosphate hydrolases"/>
    <property type="match status" value="1"/>
</dbReference>
<dbReference type="PROSITE" id="PS50045">
    <property type="entry name" value="SIGMA54_INTERACT_4"/>
    <property type="match status" value="1"/>
</dbReference>
<dbReference type="Pfam" id="PF25601">
    <property type="entry name" value="AAA_lid_14"/>
    <property type="match status" value="1"/>
</dbReference>
<dbReference type="InterPro" id="IPR011006">
    <property type="entry name" value="CheY-like_superfamily"/>
</dbReference>
<dbReference type="InterPro" id="IPR027417">
    <property type="entry name" value="P-loop_NTPase"/>
</dbReference>
<keyword evidence="7" id="KW-1185">Reference proteome</keyword>
<dbReference type="CDD" id="cd00009">
    <property type="entry name" value="AAA"/>
    <property type="match status" value="1"/>
</dbReference>
<evidence type="ECO:0000313" key="7">
    <source>
        <dbReference type="Proteomes" id="UP001595462"/>
    </source>
</evidence>
<dbReference type="Pfam" id="PF02954">
    <property type="entry name" value="HTH_8"/>
    <property type="match status" value="1"/>
</dbReference>
<dbReference type="PANTHER" id="PTHR32071">
    <property type="entry name" value="TRANSCRIPTIONAL REGULATORY PROTEIN"/>
    <property type="match status" value="1"/>
</dbReference>
<keyword evidence="3" id="KW-0805">Transcription regulation</keyword>
<dbReference type="Gene3D" id="1.10.10.60">
    <property type="entry name" value="Homeodomain-like"/>
    <property type="match status" value="1"/>
</dbReference>
<dbReference type="Gene3D" id="1.10.8.60">
    <property type="match status" value="1"/>
</dbReference>
<proteinExistence type="predicted"/>
<gene>
    <name evidence="6" type="ORF">ACFOSU_10975</name>
</gene>
<dbReference type="Gene3D" id="3.40.50.300">
    <property type="entry name" value="P-loop containing nucleotide triphosphate hydrolases"/>
    <property type="match status" value="1"/>
</dbReference>
<comment type="caution">
    <text evidence="6">The sequence shown here is derived from an EMBL/GenBank/DDBJ whole genome shotgun (WGS) entry which is preliminary data.</text>
</comment>
<evidence type="ECO:0000256" key="4">
    <source>
        <dbReference type="ARBA" id="ARBA00023163"/>
    </source>
</evidence>
<evidence type="ECO:0000313" key="6">
    <source>
        <dbReference type="EMBL" id="MFC3104411.1"/>
    </source>
</evidence>
<dbReference type="SUPFAM" id="SSF52172">
    <property type="entry name" value="CheY-like"/>
    <property type="match status" value="1"/>
</dbReference>
<dbReference type="Pfam" id="PF00158">
    <property type="entry name" value="Sigma54_activat"/>
    <property type="match status" value="1"/>
</dbReference>
<dbReference type="InterPro" id="IPR045343">
    <property type="entry name" value="VpsR"/>
</dbReference>
<sequence length="456" mass="50283">MEQREIVCLDCGGPVQRAAFLLEDRGWRLHHAKSPAEAERLVRARQASVALASFGHRFTQCCSVDALEDLFAKTAPSAWVALVERELLDDPRLPYLIANYFRDYLTTPLSAEHLGHSVGHAFGMAAMDIAASPRSADADMENLPHAMLARSPVMRDVVRNLKKCARSGAPVTITGESGTGKELAALAIHRQSSQSDGPFIAVNCGALPANLIQSELFGSTRGAFTGADRDKIGRIEAARGGTLFLDEIGDLSLGLQVNLLRFLQEGVIEKVGAHQPIAVDTRVIAATHRDLEDAVEQGEFRQDLYYRLNVLRAQLPALRDRGDDVLALANAYLVHFARMNRSRVTGFSQQAINLINSYHWPGNIRELVNRVQRAVVMSDRRLLTPIDLGLDRRSALRAPRTLEQARGEAEKDALSRCLYHSGHNIAETARNLGVSRLTVYRLIEKHGINEGARQIQ</sequence>
<accession>A0ABV7ER42</accession>
<organism evidence="6 7">
    <name type="scientific">Salinisphaera aquimarina</name>
    <dbReference type="NCBI Taxonomy" id="2094031"/>
    <lineage>
        <taxon>Bacteria</taxon>
        <taxon>Pseudomonadati</taxon>
        <taxon>Pseudomonadota</taxon>
        <taxon>Gammaproteobacteria</taxon>
        <taxon>Salinisphaerales</taxon>
        <taxon>Salinisphaeraceae</taxon>
        <taxon>Salinisphaera</taxon>
    </lineage>
</organism>
<dbReference type="SUPFAM" id="SSF46689">
    <property type="entry name" value="Homeodomain-like"/>
    <property type="match status" value="1"/>
</dbReference>
<dbReference type="Pfam" id="PF20161">
    <property type="entry name" value="VpsR"/>
    <property type="match status" value="1"/>
</dbReference>
<dbReference type="Proteomes" id="UP001595462">
    <property type="component" value="Unassembled WGS sequence"/>
</dbReference>
<evidence type="ECO:0000256" key="1">
    <source>
        <dbReference type="ARBA" id="ARBA00022741"/>
    </source>
</evidence>
<dbReference type="InterPro" id="IPR002078">
    <property type="entry name" value="Sigma_54_int"/>
</dbReference>
<dbReference type="EMBL" id="JBHRSS010000004">
    <property type="protein sequence ID" value="MFC3104411.1"/>
    <property type="molecule type" value="Genomic_DNA"/>
</dbReference>
<dbReference type="PROSITE" id="PS00688">
    <property type="entry name" value="SIGMA54_INTERACT_3"/>
    <property type="match status" value="1"/>
</dbReference>
<dbReference type="PANTHER" id="PTHR32071:SF120">
    <property type="entry name" value="TRANSCRIPTIONAL REGULATOR-RELATED"/>
    <property type="match status" value="1"/>
</dbReference>
<evidence type="ECO:0000259" key="5">
    <source>
        <dbReference type="PROSITE" id="PS50045"/>
    </source>
</evidence>
<keyword evidence="4" id="KW-0804">Transcription</keyword>
<dbReference type="InterPro" id="IPR025944">
    <property type="entry name" value="Sigma_54_int_dom_CS"/>
</dbReference>
<dbReference type="InterPro" id="IPR009057">
    <property type="entry name" value="Homeodomain-like_sf"/>
</dbReference>